<evidence type="ECO:0000256" key="4">
    <source>
        <dbReference type="ARBA" id="ARBA00011726"/>
    </source>
</evidence>
<comment type="subunit">
    <text evidence="4 10">Homodimers and heterodimers.</text>
</comment>
<feature type="compositionally biased region" description="Polar residues" evidence="11">
    <location>
        <begin position="53"/>
        <end position="63"/>
    </location>
</feature>
<dbReference type="GO" id="GO:0006355">
    <property type="term" value="P:regulation of DNA-templated transcription"/>
    <property type="evidence" value="ECO:0007669"/>
    <property type="project" value="InterPro"/>
</dbReference>
<evidence type="ECO:0000313" key="13">
    <source>
        <dbReference type="EMBL" id="KAG6499021.1"/>
    </source>
</evidence>
<feature type="domain" description="PB1" evidence="12">
    <location>
        <begin position="97"/>
        <end position="183"/>
    </location>
</feature>
<evidence type="ECO:0000256" key="3">
    <source>
        <dbReference type="ARBA" id="ARBA00006728"/>
    </source>
</evidence>
<accession>A0A8J5G3M9</accession>
<evidence type="ECO:0000256" key="5">
    <source>
        <dbReference type="ARBA" id="ARBA00022491"/>
    </source>
</evidence>
<dbReference type="PANTHER" id="PTHR31734:SF8">
    <property type="entry name" value="AUXIN-RESPONSIVE PROTEIN IAA24"/>
    <property type="match status" value="1"/>
</dbReference>
<feature type="region of interest" description="Disordered" evidence="11">
    <location>
        <begin position="16"/>
        <end position="67"/>
    </location>
</feature>
<protein>
    <recommendedName>
        <fullName evidence="10">Auxin-responsive protein</fullName>
    </recommendedName>
</protein>
<dbReference type="PROSITE" id="PS51745">
    <property type="entry name" value="PB1"/>
    <property type="match status" value="1"/>
</dbReference>
<evidence type="ECO:0000256" key="2">
    <source>
        <dbReference type="ARBA" id="ARBA00004123"/>
    </source>
</evidence>
<dbReference type="Pfam" id="PF02309">
    <property type="entry name" value="AUX_IAA"/>
    <property type="match status" value="1"/>
</dbReference>
<dbReference type="GO" id="GO:0009734">
    <property type="term" value="P:auxin-activated signaling pathway"/>
    <property type="evidence" value="ECO:0007669"/>
    <property type="project" value="UniProtKB-UniRule"/>
</dbReference>
<keyword evidence="9 10" id="KW-0927">Auxin signaling pathway</keyword>
<reference evidence="13 14" key="1">
    <citation type="submission" date="2020-08" db="EMBL/GenBank/DDBJ databases">
        <title>Plant Genome Project.</title>
        <authorList>
            <person name="Zhang R.-G."/>
        </authorList>
    </citation>
    <scope>NUCLEOTIDE SEQUENCE [LARGE SCALE GENOMIC DNA]</scope>
    <source>
        <tissue evidence="13">Rhizome</tissue>
    </source>
</reference>
<evidence type="ECO:0000256" key="9">
    <source>
        <dbReference type="ARBA" id="ARBA00023294"/>
    </source>
</evidence>
<sequence>MECALNDYNLRDTELRLGLPGTGDISEKSSATRSSKRAKCENESLAKNKSFEEVSNSESSQETPRAKAQVIGWPPIQAYRRNNSGSFQLKEDGQTMGLYVKVSMDGVPYLRKIDLKMYKSYKELKEALNNMFKYFSLGEVTKKERENEYTITYEDKDRDLMLVGDVPWEMFVSSCTRLRIMKECEARRLQSKD</sequence>
<evidence type="ECO:0000256" key="8">
    <source>
        <dbReference type="ARBA" id="ARBA00023242"/>
    </source>
</evidence>
<dbReference type="AlphaFoldDB" id="A0A8J5G3M9"/>
<dbReference type="Gene3D" id="3.10.20.90">
    <property type="entry name" value="Phosphatidylinositol 3-kinase Catalytic Subunit, Chain A, domain 1"/>
    <property type="match status" value="1"/>
</dbReference>
<dbReference type="InterPro" id="IPR033389">
    <property type="entry name" value="AUX/IAA_dom"/>
</dbReference>
<comment type="similarity">
    <text evidence="3 10">Belongs to the Aux/IAA family.</text>
</comment>
<organism evidence="13 14">
    <name type="scientific">Zingiber officinale</name>
    <name type="common">Ginger</name>
    <name type="synonym">Amomum zingiber</name>
    <dbReference type="NCBI Taxonomy" id="94328"/>
    <lineage>
        <taxon>Eukaryota</taxon>
        <taxon>Viridiplantae</taxon>
        <taxon>Streptophyta</taxon>
        <taxon>Embryophyta</taxon>
        <taxon>Tracheophyta</taxon>
        <taxon>Spermatophyta</taxon>
        <taxon>Magnoliopsida</taxon>
        <taxon>Liliopsida</taxon>
        <taxon>Zingiberales</taxon>
        <taxon>Zingiberaceae</taxon>
        <taxon>Zingiber</taxon>
    </lineage>
</organism>
<feature type="compositionally biased region" description="Basic and acidic residues" evidence="11">
    <location>
        <begin position="38"/>
        <end position="52"/>
    </location>
</feature>
<evidence type="ECO:0000256" key="11">
    <source>
        <dbReference type="SAM" id="MobiDB-lite"/>
    </source>
</evidence>
<name>A0A8J5G3M9_ZINOF</name>
<keyword evidence="8 10" id="KW-0539">Nucleus</keyword>
<dbReference type="FunFam" id="3.10.20.90:FF:000078">
    <property type="entry name" value="Auxin-responsive protein"/>
    <property type="match status" value="1"/>
</dbReference>
<evidence type="ECO:0000256" key="10">
    <source>
        <dbReference type="RuleBase" id="RU004549"/>
    </source>
</evidence>
<evidence type="ECO:0000256" key="6">
    <source>
        <dbReference type="ARBA" id="ARBA00023015"/>
    </source>
</evidence>
<evidence type="ECO:0000256" key="7">
    <source>
        <dbReference type="ARBA" id="ARBA00023163"/>
    </source>
</evidence>
<evidence type="ECO:0000313" key="14">
    <source>
        <dbReference type="Proteomes" id="UP000734854"/>
    </source>
</evidence>
<keyword evidence="5 10" id="KW-0678">Repressor</keyword>
<keyword evidence="14" id="KW-1185">Reference proteome</keyword>
<evidence type="ECO:0000256" key="1">
    <source>
        <dbReference type="ARBA" id="ARBA00002159"/>
    </source>
</evidence>
<dbReference type="InterPro" id="IPR053793">
    <property type="entry name" value="PB1-like"/>
</dbReference>
<keyword evidence="7 10" id="KW-0804">Transcription</keyword>
<comment type="subcellular location">
    <subcellularLocation>
        <location evidence="2 10">Nucleus</location>
    </subcellularLocation>
</comment>
<gene>
    <name evidence="13" type="ORF">ZIOFF_038777</name>
</gene>
<dbReference type="SUPFAM" id="SSF54277">
    <property type="entry name" value="CAD &amp; PB1 domains"/>
    <property type="match status" value="1"/>
</dbReference>
<dbReference type="InterPro" id="IPR003311">
    <property type="entry name" value="AUX_IAA"/>
</dbReference>
<keyword evidence="6 10" id="KW-0805">Transcription regulation</keyword>
<proteinExistence type="inferred from homology"/>
<comment type="function">
    <text evidence="1 10">Aux/IAA proteins are short-lived transcriptional factors that function as repressors of early auxin response genes at low auxin concentrations.</text>
</comment>
<dbReference type="Proteomes" id="UP000734854">
    <property type="component" value="Unassembled WGS sequence"/>
</dbReference>
<dbReference type="PANTHER" id="PTHR31734">
    <property type="entry name" value="AUXIN-RESPONSIVE PROTEIN IAA17"/>
    <property type="match status" value="1"/>
</dbReference>
<dbReference type="EMBL" id="JACMSC010000011">
    <property type="protein sequence ID" value="KAG6499021.1"/>
    <property type="molecule type" value="Genomic_DNA"/>
</dbReference>
<comment type="caution">
    <text evidence="13">The sequence shown here is derived from an EMBL/GenBank/DDBJ whole genome shotgun (WGS) entry which is preliminary data.</text>
</comment>
<evidence type="ECO:0000259" key="12">
    <source>
        <dbReference type="PROSITE" id="PS51745"/>
    </source>
</evidence>
<dbReference type="GO" id="GO:0005634">
    <property type="term" value="C:nucleus"/>
    <property type="evidence" value="ECO:0007669"/>
    <property type="project" value="UniProtKB-SubCell"/>
</dbReference>